<name>A0A1C7FBF5_9VIBR</name>
<dbReference type="STRING" id="45658.VSVS12_01062"/>
<keyword evidence="4" id="KW-0902">Two-component regulatory system</keyword>
<dbReference type="InterPro" id="IPR008207">
    <property type="entry name" value="Sig_transdc_His_kin_Hpt_dom"/>
</dbReference>
<feature type="domain" description="HPt" evidence="5">
    <location>
        <begin position="30"/>
        <end position="103"/>
    </location>
</feature>
<comment type="subunit">
    <text evidence="1">Monomer.</text>
</comment>
<dbReference type="GO" id="GO:0004672">
    <property type="term" value="F:protein kinase activity"/>
    <property type="evidence" value="ECO:0007669"/>
    <property type="project" value="UniProtKB-ARBA"/>
</dbReference>
<dbReference type="SUPFAM" id="SSF47226">
    <property type="entry name" value="Histidine-containing phosphotransfer domain, HPT domain"/>
    <property type="match status" value="1"/>
</dbReference>
<protein>
    <recommendedName>
        <fullName evidence="2">Phosphorelay protein LuxU</fullName>
    </recommendedName>
</protein>
<proteinExistence type="predicted"/>
<evidence type="ECO:0000256" key="2">
    <source>
        <dbReference type="ARBA" id="ARBA00017260"/>
    </source>
</evidence>
<dbReference type="NCBIfam" id="NF041948">
    <property type="entry name" value="Phrelay_LuxU_Vib"/>
    <property type="match status" value="1"/>
</dbReference>
<organism evidence="6 7">
    <name type="scientific">Vibrio scophthalmi</name>
    <dbReference type="NCBI Taxonomy" id="45658"/>
    <lineage>
        <taxon>Bacteria</taxon>
        <taxon>Pseudomonadati</taxon>
        <taxon>Pseudomonadota</taxon>
        <taxon>Gammaproteobacteria</taxon>
        <taxon>Vibrionales</taxon>
        <taxon>Vibrionaceae</taxon>
        <taxon>Vibrio</taxon>
    </lineage>
</organism>
<keyword evidence="7" id="KW-1185">Reference proteome</keyword>
<dbReference type="Pfam" id="PF01627">
    <property type="entry name" value="Hpt"/>
    <property type="match status" value="1"/>
</dbReference>
<dbReference type="AlphaFoldDB" id="A0A1C7FBF5"/>
<keyword evidence="3" id="KW-0597">Phosphoprotein</keyword>
<evidence type="ECO:0000259" key="5">
    <source>
        <dbReference type="Pfam" id="PF01627"/>
    </source>
</evidence>
<dbReference type="Proteomes" id="UP000092528">
    <property type="component" value="Chromosome 1"/>
</dbReference>
<evidence type="ECO:0000256" key="4">
    <source>
        <dbReference type="ARBA" id="ARBA00023012"/>
    </source>
</evidence>
<dbReference type="InterPro" id="IPR036641">
    <property type="entry name" value="HPT_dom_sf"/>
</dbReference>
<reference evidence="6 7" key="1">
    <citation type="submission" date="2016-07" db="EMBL/GenBank/DDBJ databases">
        <title>Genome sequencing of Vibrio scophthalmi strain VS-05, an isolated from Paralichthys olivaceus.</title>
        <authorList>
            <person name="Han H.-J."/>
        </authorList>
    </citation>
    <scope>NUCLEOTIDE SEQUENCE [LARGE SCALE GENOMIC DNA]</scope>
    <source>
        <strain evidence="6 7">VS-05</strain>
    </source>
</reference>
<dbReference type="Gene3D" id="1.20.120.160">
    <property type="entry name" value="HPT domain"/>
    <property type="match status" value="1"/>
</dbReference>
<evidence type="ECO:0000256" key="1">
    <source>
        <dbReference type="ARBA" id="ARBA00011245"/>
    </source>
</evidence>
<accession>A0A1C7FBF5</accession>
<evidence type="ECO:0000313" key="6">
    <source>
        <dbReference type="EMBL" id="ANU37077.1"/>
    </source>
</evidence>
<evidence type="ECO:0000256" key="3">
    <source>
        <dbReference type="ARBA" id="ARBA00022553"/>
    </source>
</evidence>
<sequence length="118" mass="12752">MVMEVVMQVLNQAKVERLGNEIGKENVPILLEIFLGELAQYIETLSAEQDNQGTYLKDISHALKSSAASFGAEALCALAVELDAAAKAGASLDDAEIKQKMLALLVDTQQRYKSLLGQ</sequence>
<dbReference type="InterPro" id="IPR053403">
    <property type="entry name" value="QS_phosphorelay_intermediate"/>
</dbReference>
<dbReference type="EMBL" id="CP016414">
    <property type="protein sequence ID" value="ANU37077.1"/>
    <property type="molecule type" value="Genomic_DNA"/>
</dbReference>
<dbReference type="PATRIC" id="fig|45658.7.peg.1945"/>
<gene>
    <name evidence="6" type="ORF">VSVS05_01955</name>
</gene>
<evidence type="ECO:0000313" key="7">
    <source>
        <dbReference type="Proteomes" id="UP000092528"/>
    </source>
</evidence>
<dbReference type="GO" id="GO:0000160">
    <property type="term" value="P:phosphorelay signal transduction system"/>
    <property type="evidence" value="ECO:0007669"/>
    <property type="project" value="UniProtKB-KW"/>
</dbReference>